<gene>
    <name evidence="4" type="ORF">ACFQ3N_13200</name>
</gene>
<dbReference type="EMBL" id="JBHTKJ010000035">
    <property type="protein sequence ID" value="MFD1039342.1"/>
    <property type="molecule type" value="Genomic_DNA"/>
</dbReference>
<evidence type="ECO:0000259" key="3">
    <source>
        <dbReference type="Pfam" id="PF07687"/>
    </source>
</evidence>
<sequence>MKINLERIKEDLLEVGSIANSGEIGYTRLAFSKEEKMAMNWLKGKLKANGIQTYEDSVGNVFGREGELDSPAIAFGSHLDTVQNGGLYDGALGVIVGLEVLRTIKENGYETDVPLELISFIGEEANPLGGTFGSRVMAGLIKESDLSEITLQEFGYTFNDIKDACIDRDKYLSFLELHIEQGSVLETEKKHVGIVTSIAGISRMHVHVIGKASHSGTTPMQHRMDALVSASSIVKKVSEEAINRNSDLVATVGKLEVSPNSENVVPGDVHLTIEIRSSNWNEVKEFENHLKSWMNSNFNVEMKQGVQKQPNKLSEEVQKSIEKASKNTETNYKYMVSGANHDANSLTSLTNVGMIFVPCKDGLSHHPDEYTSWEDIEFGANTMLNSILELSKQYASLIKG</sequence>
<evidence type="ECO:0000256" key="1">
    <source>
        <dbReference type="ARBA" id="ARBA00006153"/>
    </source>
</evidence>
<organism evidence="4 5">
    <name type="scientific">Virgibacillus byunsanensis</name>
    <dbReference type="NCBI Taxonomy" id="570945"/>
    <lineage>
        <taxon>Bacteria</taxon>
        <taxon>Bacillati</taxon>
        <taxon>Bacillota</taxon>
        <taxon>Bacilli</taxon>
        <taxon>Bacillales</taxon>
        <taxon>Bacillaceae</taxon>
        <taxon>Virgibacillus</taxon>
    </lineage>
</organism>
<dbReference type="RefSeq" id="WP_390363003.1">
    <property type="nucleotide sequence ID" value="NZ_JBHTKJ010000035.1"/>
</dbReference>
<dbReference type="PANTHER" id="PTHR32494">
    <property type="entry name" value="ALLANTOATE DEIMINASE-RELATED"/>
    <property type="match status" value="1"/>
</dbReference>
<dbReference type="CDD" id="cd03884">
    <property type="entry name" value="M20_bAS"/>
    <property type="match status" value="1"/>
</dbReference>
<comment type="caution">
    <text evidence="4">The sequence shown here is derived from an EMBL/GenBank/DDBJ whole genome shotgun (WGS) entry which is preliminary data.</text>
</comment>
<name>A0ABW3LMS4_9BACI</name>
<dbReference type="SUPFAM" id="SSF55031">
    <property type="entry name" value="Bacterial exopeptidase dimerisation domain"/>
    <property type="match status" value="1"/>
</dbReference>
<dbReference type="InterPro" id="IPR001261">
    <property type="entry name" value="ArgE/DapE_CS"/>
</dbReference>
<dbReference type="Proteomes" id="UP001597040">
    <property type="component" value="Unassembled WGS sequence"/>
</dbReference>
<dbReference type="InterPro" id="IPR010158">
    <property type="entry name" value="Amidase_Cbmase"/>
</dbReference>
<dbReference type="NCBIfam" id="NF006771">
    <property type="entry name" value="PRK09290.1-5"/>
    <property type="match status" value="1"/>
</dbReference>
<dbReference type="Pfam" id="PF01546">
    <property type="entry name" value="Peptidase_M20"/>
    <property type="match status" value="1"/>
</dbReference>
<feature type="domain" description="Peptidase M20 dimerisation" evidence="3">
    <location>
        <begin position="199"/>
        <end position="297"/>
    </location>
</feature>
<dbReference type="Gene3D" id="3.30.70.360">
    <property type="match status" value="1"/>
</dbReference>
<proteinExistence type="inferred from homology"/>
<dbReference type="PIRSF" id="PIRSF001235">
    <property type="entry name" value="Amidase_carbamoylase"/>
    <property type="match status" value="1"/>
</dbReference>
<reference evidence="5" key="1">
    <citation type="journal article" date="2019" name="Int. J. Syst. Evol. Microbiol.">
        <title>The Global Catalogue of Microorganisms (GCM) 10K type strain sequencing project: providing services to taxonomists for standard genome sequencing and annotation.</title>
        <authorList>
            <consortium name="The Broad Institute Genomics Platform"/>
            <consortium name="The Broad Institute Genome Sequencing Center for Infectious Disease"/>
            <person name="Wu L."/>
            <person name="Ma J."/>
        </authorList>
    </citation>
    <scope>NUCLEOTIDE SEQUENCE [LARGE SCALE GENOMIC DNA]</scope>
    <source>
        <strain evidence="5">CCUG 56754</strain>
    </source>
</reference>
<evidence type="ECO:0000313" key="5">
    <source>
        <dbReference type="Proteomes" id="UP001597040"/>
    </source>
</evidence>
<dbReference type="InterPro" id="IPR011650">
    <property type="entry name" value="Peptidase_M20_dimer"/>
</dbReference>
<dbReference type="NCBIfam" id="TIGR01879">
    <property type="entry name" value="hydantase"/>
    <property type="match status" value="1"/>
</dbReference>
<dbReference type="Pfam" id="PF07687">
    <property type="entry name" value="M20_dimer"/>
    <property type="match status" value="1"/>
</dbReference>
<comment type="similarity">
    <text evidence="1">Belongs to the peptidase M20 family.</text>
</comment>
<dbReference type="InterPro" id="IPR002933">
    <property type="entry name" value="Peptidase_M20"/>
</dbReference>
<evidence type="ECO:0000256" key="2">
    <source>
        <dbReference type="ARBA" id="ARBA00022801"/>
    </source>
</evidence>
<dbReference type="PROSITE" id="PS00758">
    <property type="entry name" value="ARGE_DAPE_CPG2_1"/>
    <property type="match status" value="1"/>
</dbReference>
<keyword evidence="2" id="KW-0378">Hydrolase</keyword>
<evidence type="ECO:0000313" key="4">
    <source>
        <dbReference type="EMBL" id="MFD1039342.1"/>
    </source>
</evidence>
<dbReference type="InterPro" id="IPR036264">
    <property type="entry name" value="Bact_exopeptidase_dim_dom"/>
</dbReference>
<dbReference type="PANTHER" id="PTHR32494:SF5">
    <property type="entry name" value="ALLANTOATE AMIDOHYDROLASE"/>
    <property type="match status" value="1"/>
</dbReference>
<accession>A0ABW3LMS4</accession>
<dbReference type="Gene3D" id="3.40.630.10">
    <property type="entry name" value="Zn peptidases"/>
    <property type="match status" value="1"/>
</dbReference>
<dbReference type="SUPFAM" id="SSF53187">
    <property type="entry name" value="Zn-dependent exopeptidases"/>
    <property type="match status" value="1"/>
</dbReference>
<keyword evidence="5" id="KW-1185">Reference proteome</keyword>
<protein>
    <submittedName>
        <fullName evidence="4">M20 family metallo-hydrolase</fullName>
    </submittedName>
</protein>